<proteinExistence type="inferred from homology"/>
<dbReference type="Pfam" id="PF02544">
    <property type="entry name" value="Steroid_dh"/>
    <property type="match status" value="1"/>
</dbReference>
<evidence type="ECO:0000259" key="16">
    <source>
        <dbReference type="PROSITE" id="PS51314"/>
    </source>
</evidence>
<keyword evidence="8 14" id="KW-0653">Protein transport</keyword>
<evidence type="ECO:0000256" key="4">
    <source>
        <dbReference type="ARBA" id="ARBA00012522"/>
    </source>
</evidence>
<organism evidence="17 18">
    <name type="scientific">Fragariocoptes setiger</name>
    <dbReference type="NCBI Taxonomy" id="1670756"/>
    <lineage>
        <taxon>Eukaryota</taxon>
        <taxon>Metazoa</taxon>
        <taxon>Ecdysozoa</taxon>
        <taxon>Arthropoda</taxon>
        <taxon>Chelicerata</taxon>
        <taxon>Arachnida</taxon>
        <taxon>Acari</taxon>
        <taxon>Acariformes</taxon>
        <taxon>Trombidiformes</taxon>
        <taxon>Prostigmata</taxon>
        <taxon>Eupodina</taxon>
        <taxon>Eriophyoidea</taxon>
        <taxon>Phytoptidae</taxon>
        <taxon>Fragariocoptes</taxon>
    </lineage>
</organism>
<dbReference type="Gene3D" id="1.10.287.660">
    <property type="entry name" value="Helix hairpin bin"/>
    <property type="match status" value="1"/>
</dbReference>
<dbReference type="PANTHER" id="PTHR14624">
    <property type="entry name" value="DFG10 PROTEIN"/>
    <property type="match status" value="1"/>
</dbReference>
<evidence type="ECO:0000256" key="13">
    <source>
        <dbReference type="ARBA" id="ARBA00049427"/>
    </source>
</evidence>
<evidence type="ECO:0000256" key="14">
    <source>
        <dbReference type="PROSITE-ProRule" id="PRU00646"/>
    </source>
</evidence>
<feature type="transmembrane region" description="Helical" evidence="15">
    <location>
        <begin position="202"/>
        <end position="225"/>
    </location>
</feature>
<feature type="transmembrane region" description="Helical" evidence="15">
    <location>
        <begin position="12"/>
        <end position="34"/>
    </location>
</feature>
<evidence type="ECO:0000256" key="9">
    <source>
        <dbReference type="ARBA" id="ARBA00022989"/>
    </source>
</evidence>
<dbReference type="PROSITE" id="PS51314">
    <property type="entry name" value="VPS37_C"/>
    <property type="match status" value="1"/>
</dbReference>
<evidence type="ECO:0000256" key="1">
    <source>
        <dbReference type="ARBA" id="ARBA00004127"/>
    </source>
</evidence>
<dbReference type="PROSITE" id="PS50244">
    <property type="entry name" value="S5A_REDUCTASE"/>
    <property type="match status" value="1"/>
</dbReference>
<name>A0ABQ7SCC3_9ACAR</name>
<evidence type="ECO:0000256" key="7">
    <source>
        <dbReference type="ARBA" id="ARBA00022753"/>
    </source>
</evidence>
<dbReference type="InterPro" id="IPR009851">
    <property type="entry name" value="Mod_r"/>
</dbReference>
<evidence type="ECO:0000256" key="8">
    <source>
        <dbReference type="ARBA" id="ARBA00022927"/>
    </source>
</evidence>
<evidence type="ECO:0000256" key="12">
    <source>
        <dbReference type="ARBA" id="ARBA00047186"/>
    </source>
</evidence>
<keyword evidence="18" id="KW-1185">Reference proteome</keyword>
<feature type="domain" description="VPS37 C-terminal" evidence="16">
    <location>
        <begin position="436"/>
        <end position="518"/>
    </location>
</feature>
<keyword evidence="5 14" id="KW-0813">Transport</keyword>
<keyword evidence="6 15" id="KW-0812">Transmembrane</keyword>
<dbReference type="Proteomes" id="UP000825002">
    <property type="component" value="Unassembled WGS sequence"/>
</dbReference>
<feature type="transmembrane region" description="Helical" evidence="15">
    <location>
        <begin position="74"/>
        <end position="97"/>
    </location>
</feature>
<feature type="transmembrane region" description="Helical" evidence="15">
    <location>
        <begin position="163"/>
        <end position="182"/>
    </location>
</feature>
<keyword evidence="9 15" id="KW-1133">Transmembrane helix</keyword>
<dbReference type="InterPro" id="IPR039698">
    <property type="entry name" value="Dfg10/SRD5A3"/>
</dbReference>
<dbReference type="EMBL" id="JAIFTH010000038">
    <property type="protein sequence ID" value="KAG9511057.1"/>
    <property type="molecule type" value="Genomic_DNA"/>
</dbReference>
<accession>A0ABQ7SCC3</accession>
<evidence type="ECO:0000256" key="6">
    <source>
        <dbReference type="ARBA" id="ARBA00022692"/>
    </source>
</evidence>
<comment type="caution">
    <text evidence="17">The sequence shown here is derived from an EMBL/GenBank/DDBJ whole genome shotgun (WGS) entry which is preliminary data.</text>
</comment>
<reference evidence="17 18" key="1">
    <citation type="submission" date="2020-10" db="EMBL/GenBank/DDBJ databases">
        <authorList>
            <person name="Klimov P.B."/>
            <person name="Dyachkov S.M."/>
            <person name="Chetverikov P.E."/>
        </authorList>
    </citation>
    <scope>NUCLEOTIDE SEQUENCE [LARGE SCALE GENOMIC DNA]</scope>
    <source>
        <strain evidence="17">BMOC 18-1129-001#AD2665</strain>
        <tissue evidence="17">Entire mites</tissue>
    </source>
</reference>
<evidence type="ECO:0000313" key="18">
    <source>
        <dbReference type="Proteomes" id="UP000825002"/>
    </source>
</evidence>
<keyword evidence="10 15" id="KW-0472">Membrane</keyword>
<comment type="similarity">
    <text evidence="3">Belongs to the VPS37 family.</text>
</comment>
<gene>
    <name evidence="17" type="primary">srd5a3</name>
    <name evidence="17" type="ORF">GZH46_00379</name>
</gene>
<keyword evidence="7" id="KW-0967">Endosome</keyword>
<dbReference type="InterPro" id="IPR001104">
    <property type="entry name" value="3-oxo-5_a-steroid_4-DH_C"/>
</dbReference>
<dbReference type="InterPro" id="IPR029012">
    <property type="entry name" value="Helix_hairpin_bin_sf"/>
</dbReference>
<dbReference type="PANTHER" id="PTHR14624:SF0">
    <property type="entry name" value="POLYPRENOL REDUCTASE"/>
    <property type="match status" value="1"/>
</dbReference>
<comment type="similarity">
    <text evidence="11">Belongs to the steroid 5-alpha reductase family. Polyprenal reductase subfamily.</text>
</comment>
<evidence type="ECO:0000256" key="3">
    <source>
        <dbReference type="ARBA" id="ARBA00007617"/>
    </source>
</evidence>
<dbReference type="Pfam" id="PF07200">
    <property type="entry name" value="Mod_r"/>
    <property type="match status" value="1"/>
</dbReference>
<evidence type="ECO:0000256" key="5">
    <source>
        <dbReference type="ARBA" id="ARBA00022448"/>
    </source>
</evidence>
<evidence type="ECO:0000313" key="17">
    <source>
        <dbReference type="EMBL" id="KAG9511057.1"/>
    </source>
</evidence>
<sequence length="518" mass="59252">MTEPTDKFINNWLWAEWATFSILVSIFGILVLYFSNSLPSAIHRIVKYGKSANVPVKSVKTVTRLKKFEIPKRYFFHFYAFALMLYISLAVSAYRIYFTSSPKQVSASSSFVVLLDKLTGDHRQASVPPESVMIGLCLLIVQVSRRLAECTMISVYSEARMNIIHYIFGYSFYFGVGMSLVAEAPGFTGARGQSSAWSVPKTYHFLKPCHVIGVLLFIWSSFVQFESHQILANLRKDKSGRVITHQHSIPRGKWFDIVSCPHYMAEILIYLSISIVLGGQSLTWWMVFLFVITNQLIVGKFNHNWYTESFKDYPKSRRAVIPYLLYIGSPYIIEYYFPCLCSNIMASYQIPDLGPAMAELEKLSNQELKDLCNSDTTDKIDEILSQMPKIKELETEREMLMASVKSLAEFNIAKQPTFEENKRKLRETLVESNAVKDEIEKKGTKLLELSKRTSLESTLAVILSTTSEAEEESEGVAQSFLDGTIQYDTFVSDYIEKRKLAHLRRVKADKLRLTKFSQ</sequence>
<comment type="catalytic activity">
    <reaction evidence="13">
        <text>a di-trans,poly-cis-dolichal + NADP(+) = a di-trans,poly-cis-polyprenal + NADPH + H(+)</text>
        <dbReference type="Rhea" id="RHEA:80727"/>
        <dbReference type="Rhea" id="RHEA-COMP:19536"/>
        <dbReference type="Rhea" id="RHEA-COMP:19537"/>
        <dbReference type="ChEBI" id="CHEBI:15378"/>
        <dbReference type="ChEBI" id="CHEBI:57783"/>
        <dbReference type="ChEBI" id="CHEBI:58349"/>
        <dbReference type="ChEBI" id="CHEBI:231623"/>
        <dbReference type="ChEBI" id="CHEBI:231637"/>
        <dbReference type="EC" id="1.3.1.94"/>
    </reaction>
    <physiologicalReaction direction="right-to-left" evidence="13">
        <dbReference type="Rhea" id="RHEA:80729"/>
    </physiologicalReaction>
</comment>
<dbReference type="EC" id="1.3.1.94" evidence="4"/>
<evidence type="ECO:0000256" key="10">
    <source>
        <dbReference type="ARBA" id="ARBA00023136"/>
    </source>
</evidence>
<comment type="subcellular location">
    <subcellularLocation>
        <location evidence="1">Endomembrane system</location>
        <topology evidence="1">Multi-pass membrane protein</topology>
    </subcellularLocation>
    <subcellularLocation>
        <location evidence="2">Endosome</location>
    </subcellularLocation>
</comment>
<protein>
    <recommendedName>
        <fullName evidence="12">Polyprenal reductase</fullName>
        <ecNumber evidence="4">1.3.1.94</ecNumber>
    </recommendedName>
</protein>
<evidence type="ECO:0000256" key="2">
    <source>
        <dbReference type="ARBA" id="ARBA00004177"/>
    </source>
</evidence>
<evidence type="ECO:0000256" key="11">
    <source>
        <dbReference type="ARBA" id="ARBA00046320"/>
    </source>
</evidence>
<evidence type="ECO:0000256" key="15">
    <source>
        <dbReference type="SAM" id="Phobius"/>
    </source>
</evidence>